<dbReference type="HOGENOM" id="CLU_1515305_0_0_6"/>
<evidence type="ECO:0000256" key="1">
    <source>
        <dbReference type="SAM" id="MobiDB-lite"/>
    </source>
</evidence>
<name>D4BEG8_9ENTR</name>
<organism evidence="2 3">
    <name type="scientific">Citrobacter youngae ATCC 29220</name>
    <dbReference type="NCBI Taxonomy" id="500640"/>
    <lineage>
        <taxon>Bacteria</taxon>
        <taxon>Pseudomonadati</taxon>
        <taxon>Pseudomonadota</taxon>
        <taxon>Gammaproteobacteria</taxon>
        <taxon>Enterobacterales</taxon>
        <taxon>Enterobacteriaceae</taxon>
        <taxon>Citrobacter</taxon>
        <taxon>Citrobacter freundii complex</taxon>
    </lineage>
</organism>
<sequence>MRAQADVFRQRLPEPVQGMALVQLRHAATGEPEAFAAAEGHFSGEQVLKVDAAPAVVVEDKFLILNLQINIARRFPAGAEDTDRSRGAGPVTAVGAGEDKGQRAGQGKIGLTGQDFGAEERVDRRAVDDVAGADGAGDAGGGANHHAHGTLHNRAAEFRHVAHAGSRFSTAHRQILL</sequence>
<reference evidence="2 3" key="1">
    <citation type="submission" date="2010-02" db="EMBL/GenBank/DDBJ databases">
        <authorList>
            <person name="Weinstock G."/>
            <person name="Sodergren E."/>
            <person name="Clifton S."/>
            <person name="Fulton L."/>
            <person name="Fulton B."/>
            <person name="Courtney L."/>
            <person name="Fronick C."/>
            <person name="Harrison M."/>
            <person name="Strong C."/>
            <person name="Farmer C."/>
            <person name="Delahaunty K."/>
            <person name="Markovic C."/>
            <person name="Hall O."/>
            <person name="Minx P."/>
            <person name="Tomlinson C."/>
            <person name="Mitreva M."/>
            <person name="Nelson J."/>
            <person name="Hou S."/>
            <person name="Wollam A."/>
            <person name="Pepin K.H."/>
            <person name="Johnson M."/>
            <person name="Bhonagiri V."/>
            <person name="Zhang X."/>
            <person name="Suruliraj S."/>
            <person name="Warren W."/>
            <person name="Chinwalla A."/>
            <person name="Mardis E.R."/>
            <person name="Wilson R.K."/>
        </authorList>
    </citation>
    <scope>NUCLEOTIDE SEQUENCE [LARGE SCALE GENOMIC DNA]</scope>
    <source>
        <strain evidence="2 3">ATCC 29220</strain>
    </source>
</reference>
<dbReference type="AlphaFoldDB" id="D4BEG8"/>
<protein>
    <submittedName>
        <fullName evidence="2">Uncharacterized protein</fullName>
    </submittedName>
</protein>
<proteinExistence type="predicted"/>
<evidence type="ECO:0000313" key="2">
    <source>
        <dbReference type="EMBL" id="EFE07718.1"/>
    </source>
</evidence>
<feature type="region of interest" description="Disordered" evidence="1">
    <location>
        <begin position="78"/>
        <end position="111"/>
    </location>
</feature>
<dbReference type="Proteomes" id="UP000003880">
    <property type="component" value="Unassembled WGS sequence"/>
</dbReference>
<comment type="caution">
    <text evidence="2">The sequence shown here is derived from an EMBL/GenBank/DDBJ whole genome shotgun (WGS) entry which is preliminary data.</text>
</comment>
<accession>D4BEG8</accession>
<gene>
    <name evidence="2" type="ORF">CIT292_08901</name>
</gene>
<evidence type="ECO:0000313" key="3">
    <source>
        <dbReference type="Proteomes" id="UP000003880"/>
    </source>
</evidence>
<dbReference type="EMBL" id="ABWL02000013">
    <property type="protein sequence ID" value="EFE07718.1"/>
    <property type="molecule type" value="Genomic_DNA"/>
</dbReference>